<dbReference type="PANTHER" id="PTHR47326">
    <property type="entry name" value="TRANSPOSABLE ELEMENT TC3 TRANSPOSASE-LIKE PROTEIN"/>
    <property type="match status" value="1"/>
</dbReference>
<dbReference type="OrthoDB" id="6435326at2759"/>
<sequence>MLHHVDVDEGFLKQVCFSDRSTFHVSGQLNRDNERIWGSGTSREIERDSPKVNVRNGLKHNRSIGPFFFTENTVNGGSYLDMLQLFALPQLKDL</sequence>
<reference evidence="1" key="1">
    <citation type="submission" date="2020-08" db="EMBL/GenBank/DDBJ databases">
        <title>Multicomponent nature underlies the extraordinary mechanical properties of spider dragline silk.</title>
        <authorList>
            <person name="Kono N."/>
            <person name="Nakamura H."/>
            <person name="Mori M."/>
            <person name="Yoshida Y."/>
            <person name="Ohtoshi R."/>
            <person name="Malay A.D."/>
            <person name="Moran D.A.P."/>
            <person name="Tomita M."/>
            <person name="Numata K."/>
            <person name="Arakawa K."/>
        </authorList>
    </citation>
    <scope>NUCLEOTIDE SEQUENCE</scope>
</reference>
<comment type="caution">
    <text evidence="1">The sequence shown here is derived from an EMBL/GenBank/DDBJ whole genome shotgun (WGS) entry which is preliminary data.</text>
</comment>
<dbReference type="AlphaFoldDB" id="A0A8X6KR31"/>
<evidence type="ECO:0000313" key="2">
    <source>
        <dbReference type="Proteomes" id="UP000887013"/>
    </source>
</evidence>
<gene>
    <name evidence="1" type="primary">AVEN_225356_1</name>
    <name evidence="1" type="ORF">NPIL_583641</name>
</gene>
<name>A0A8X6KR31_NEPPI</name>
<protein>
    <submittedName>
        <fullName evidence="1">Uncharacterized protein</fullName>
    </submittedName>
</protein>
<dbReference type="PANTHER" id="PTHR47326:SF1">
    <property type="entry name" value="HTH PSQ-TYPE DOMAIN-CONTAINING PROTEIN"/>
    <property type="match status" value="1"/>
</dbReference>
<proteinExistence type="predicted"/>
<dbReference type="EMBL" id="BMAW01094880">
    <property type="protein sequence ID" value="GFS67808.1"/>
    <property type="molecule type" value="Genomic_DNA"/>
</dbReference>
<dbReference type="InterPro" id="IPR036397">
    <property type="entry name" value="RNaseH_sf"/>
</dbReference>
<evidence type="ECO:0000313" key="1">
    <source>
        <dbReference type="EMBL" id="GFS67808.1"/>
    </source>
</evidence>
<dbReference type="Gene3D" id="3.30.420.10">
    <property type="entry name" value="Ribonuclease H-like superfamily/Ribonuclease H"/>
    <property type="match status" value="1"/>
</dbReference>
<keyword evidence="2" id="KW-1185">Reference proteome</keyword>
<accession>A0A8X6KR31</accession>
<organism evidence="1 2">
    <name type="scientific">Nephila pilipes</name>
    <name type="common">Giant wood spider</name>
    <name type="synonym">Nephila maculata</name>
    <dbReference type="NCBI Taxonomy" id="299642"/>
    <lineage>
        <taxon>Eukaryota</taxon>
        <taxon>Metazoa</taxon>
        <taxon>Ecdysozoa</taxon>
        <taxon>Arthropoda</taxon>
        <taxon>Chelicerata</taxon>
        <taxon>Arachnida</taxon>
        <taxon>Araneae</taxon>
        <taxon>Araneomorphae</taxon>
        <taxon>Entelegynae</taxon>
        <taxon>Araneoidea</taxon>
        <taxon>Nephilidae</taxon>
        <taxon>Nephila</taxon>
    </lineage>
</organism>
<dbReference type="Proteomes" id="UP000887013">
    <property type="component" value="Unassembled WGS sequence"/>
</dbReference>
<dbReference type="GO" id="GO:0003676">
    <property type="term" value="F:nucleic acid binding"/>
    <property type="evidence" value="ECO:0007669"/>
    <property type="project" value="InterPro"/>
</dbReference>